<evidence type="ECO:0000313" key="1">
    <source>
        <dbReference type="EMBL" id="GFU11318.1"/>
    </source>
</evidence>
<name>A0A8X6Q7U2_NEPPI</name>
<gene>
    <name evidence="1" type="primary">X975_13019</name>
    <name evidence="1" type="ORF">NPIL_211891</name>
</gene>
<dbReference type="AlphaFoldDB" id="A0A8X6Q7U2"/>
<keyword evidence="2" id="KW-1185">Reference proteome</keyword>
<dbReference type="EMBL" id="BMAW01078509">
    <property type="protein sequence ID" value="GFU11318.1"/>
    <property type="molecule type" value="Genomic_DNA"/>
</dbReference>
<sequence length="132" mass="14889">MAANMKDFLAKKRAQKAVLTKLKQKLSEPNLSLNELELLSTKFKNLQDEFNSIFHSIINLSNGINVEKIMDEQDGINAIIIDLEFDVSIKSSKLNQNKVENSINCVSENPVVRLPKISLPTFAGEMHAWLSF</sequence>
<accession>A0A8X6Q7U2</accession>
<reference evidence="1" key="1">
    <citation type="submission" date="2020-08" db="EMBL/GenBank/DDBJ databases">
        <title>Multicomponent nature underlies the extraordinary mechanical properties of spider dragline silk.</title>
        <authorList>
            <person name="Kono N."/>
            <person name="Nakamura H."/>
            <person name="Mori M."/>
            <person name="Yoshida Y."/>
            <person name="Ohtoshi R."/>
            <person name="Malay A.D."/>
            <person name="Moran D.A.P."/>
            <person name="Tomita M."/>
            <person name="Numata K."/>
            <person name="Arakawa K."/>
        </authorList>
    </citation>
    <scope>NUCLEOTIDE SEQUENCE</scope>
</reference>
<dbReference type="Proteomes" id="UP000887013">
    <property type="component" value="Unassembled WGS sequence"/>
</dbReference>
<proteinExistence type="predicted"/>
<evidence type="ECO:0000313" key="2">
    <source>
        <dbReference type="Proteomes" id="UP000887013"/>
    </source>
</evidence>
<comment type="caution">
    <text evidence="1">The sequence shown here is derived from an EMBL/GenBank/DDBJ whole genome shotgun (WGS) entry which is preliminary data.</text>
</comment>
<organism evidence="1 2">
    <name type="scientific">Nephila pilipes</name>
    <name type="common">Giant wood spider</name>
    <name type="synonym">Nephila maculata</name>
    <dbReference type="NCBI Taxonomy" id="299642"/>
    <lineage>
        <taxon>Eukaryota</taxon>
        <taxon>Metazoa</taxon>
        <taxon>Ecdysozoa</taxon>
        <taxon>Arthropoda</taxon>
        <taxon>Chelicerata</taxon>
        <taxon>Arachnida</taxon>
        <taxon>Araneae</taxon>
        <taxon>Araneomorphae</taxon>
        <taxon>Entelegynae</taxon>
        <taxon>Araneoidea</taxon>
        <taxon>Nephilidae</taxon>
        <taxon>Nephila</taxon>
    </lineage>
</organism>
<protein>
    <submittedName>
        <fullName evidence="1">Uncharacterized protein</fullName>
    </submittedName>
</protein>